<feature type="region of interest" description="Disordered" evidence="1">
    <location>
        <begin position="72"/>
        <end position="95"/>
    </location>
</feature>
<reference evidence="2" key="1">
    <citation type="submission" date="2022-08" db="EMBL/GenBank/DDBJ databases">
        <title>Genome sequencing of akame (Lates japonicus).</title>
        <authorList>
            <person name="Hashiguchi Y."/>
            <person name="Takahashi H."/>
        </authorList>
    </citation>
    <scope>NUCLEOTIDE SEQUENCE</scope>
    <source>
        <strain evidence="2">Kochi</strain>
    </source>
</reference>
<keyword evidence="3" id="KW-1185">Reference proteome</keyword>
<sequence length="95" mass="10642">MVSQTDLDHNMTHDELENLATVQRLLGQLNDRQRLMTSGASALSWSSVCSCMAQAQHFRECVPTNQCNPETPGFSEGRRETHAPKPFCVLQAQRP</sequence>
<organism evidence="2 3">
    <name type="scientific">Lates japonicus</name>
    <name type="common">Japanese lates</name>
    <dbReference type="NCBI Taxonomy" id="270547"/>
    <lineage>
        <taxon>Eukaryota</taxon>
        <taxon>Metazoa</taxon>
        <taxon>Chordata</taxon>
        <taxon>Craniata</taxon>
        <taxon>Vertebrata</taxon>
        <taxon>Euteleostomi</taxon>
        <taxon>Actinopterygii</taxon>
        <taxon>Neopterygii</taxon>
        <taxon>Teleostei</taxon>
        <taxon>Neoteleostei</taxon>
        <taxon>Acanthomorphata</taxon>
        <taxon>Carangaria</taxon>
        <taxon>Carangaria incertae sedis</taxon>
        <taxon>Centropomidae</taxon>
        <taxon>Lates</taxon>
    </lineage>
</organism>
<evidence type="ECO:0000256" key="1">
    <source>
        <dbReference type="SAM" id="MobiDB-lite"/>
    </source>
</evidence>
<dbReference type="AlphaFoldDB" id="A0AAD3MZF7"/>
<proteinExistence type="predicted"/>
<gene>
    <name evidence="2" type="ORF">AKAME5_001495600</name>
</gene>
<evidence type="ECO:0000313" key="3">
    <source>
        <dbReference type="Proteomes" id="UP001279410"/>
    </source>
</evidence>
<accession>A0AAD3MZF7</accession>
<protein>
    <submittedName>
        <fullName evidence="2">Guanine nucleotide exchange factor DBS-like protein</fullName>
    </submittedName>
</protein>
<dbReference type="Proteomes" id="UP001279410">
    <property type="component" value="Unassembled WGS sequence"/>
</dbReference>
<comment type="caution">
    <text evidence="2">The sequence shown here is derived from an EMBL/GenBank/DDBJ whole genome shotgun (WGS) entry which is preliminary data.</text>
</comment>
<name>A0AAD3MZF7_LATJO</name>
<dbReference type="EMBL" id="BRZM01000061">
    <property type="protein sequence ID" value="GLD63325.1"/>
    <property type="molecule type" value="Genomic_DNA"/>
</dbReference>
<evidence type="ECO:0000313" key="2">
    <source>
        <dbReference type="EMBL" id="GLD63325.1"/>
    </source>
</evidence>